<name>A0A1H3NEP4_9PSEU</name>
<proteinExistence type="predicted"/>
<dbReference type="AlphaFoldDB" id="A0A1H3NEP4"/>
<dbReference type="EMBL" id="FNOK01000037">
    <property type="protein sequence ID" value="SDY87244.1"/>
    <property type="molecule type" value="Genomic_DNA"/>
</dbReference>
<organism evidence="2 3">
    <name type="scientific">Saccharopolyspora shandongensis</name>
    <dbReference type="NCBI Taxonomy" id="418495"/>
    <lineage>
        <taxon>Bacteria</taxon>
        <taxon>Bacillati</taxon>
        <taxon>Actinomycetota</taxon>
        <taxon>Actinomycetes</taxon>
        <taxon>Pseudonocardiales</taxon>
        <taxon>Pseudonocardiaceae</taxon>
        <taxon>Saccharopolyspora</taxon>
    </lineage>
</organism>
<keyword evidence="3" id="KW-1185">Reference proteome</keyword>
<reference evidence="3" key="1">
    <citation type="submission" date="2016-10" db="EMBL/GenBank/DDBJ databases">
        <authorList>
            <person name="Varghese N."/>
            <person name="Submissions S."/>
        </authorList>
    </citation>
    <scope>NUCLEOTIDE SEQUENCE [LARGE SCALE GENOMIC DNA]</scope>
    <source>
        <strain evidence="3">CGMCC 4.3530</strain>
    </source>
</reference>
<evidence type="ECO:0000313" key="2">
    <source>
        <dbReference type="EMBL" id="SDY87244.1"/>
    </source>
</evidence>
<dbReference type="Proteomes" id="UP000199529">
    <property type="component" value="Unassembled WGS sequence"/>
</dbReference>
<protein>
    <submittedName>
        <fullName evidence="2">Uncharacterized protein</fullName>
    </submittedName>
</protein>
<feature type="region of interest" description="Disordered" evidence="1">
    <location>
        <begin position="1"/>
        <end position="29"/>
    </location>
</feature>
<evidence type="ECO:0000313" key="3">
    <source>
        <dbReference type="Proteomes" id="UP000199529"/>
    </source>
</evidence>
<sequence length="330" mass="37396">MVTTAHTPHPATPGTSGRKAPRNRRARADTHPSACAGALLLPVVEVMSGNNWGAENDACNVISRYAILCRGCQERFVIHLTVAPSNLTRFYLPCPACRVPIRGRMQGNELKTLKVDFDAEMLNSEPESKLAVTVDPHVPSNFMAAEMGEFGSAPTMTLLHLAGESNVTNLFTHLKRARFAAEKLWPEVRRIYEYYLEGDWARFNASGANLLREEWQPAHTCHERSLAAHRAVEIVLAQIVDDRHLATARFLLRYQRKHYAALRNLKYRSFIGKEIDSGTIGLLQRYTFDTLELFISKFDSWEMGQLRRLIPDERHSLLNEPFRVTVRDAV</sequence>
<feature type="compositionally biased region" description="Low complexity" evidence="1">
    <location>
        <begin position="1"/>
        <end position="13"/>
    </location>
</feature>
<gene>
    <name evidence="2" type="ORF">SAMN05216215_103786</name>
</gene>
<evidence type="ECO:0000256" key="1">
    <source>
        <dbReference type="SAM" id="MobiDB-lite"/>
    </source>
</evidence>
<accession>A0A1H3NEP4</accession>